<keyword evidence="1" id="KW-1133">Transmembrane helix</keyword>
<dbReference type="Pfam" id="PF10805">
    <property type="entry name" value="DUF2730"/>
    <property type="match status" value="1"/>
</dbReference>
<keyword evidence="1" id="KW-0472">Membrane</keyword>
<name>A0ABP3QZ04_9HYPH</name>
<reference evidence="3" key="1">
    <citation type="journal article" date="2019" name="Int. J. Syst. Evol. Microbiol.">
        <title>The Global Catalogue of Microorganisms (GCM) 10K type strain sequencing project: providing services to taxonomists for standard genome sequencing and annotation.</title>
        <authorList>
            <consortium name="The Broad Institute Genomics Platform"/>
            <consortium name="The Broad Institute Genome Sequencing Center for Infectious Disease"/>
            <person name="Wu L."/>
            <person name="Ma J."/>
        </authorList>
    </citation>
    <scope>NUCLEOTIDE SEQUENCE [LARGE SCALE GENOMIC DNA]</scope>
    <source>
        <strain evidence="3">JCM 15115</strain>
    </source>
</reference>
<proteinExistence type="predicted"/>
<accession>A0ABP3QZ04</accession>
<dbReference type="RefSeq" id="WP_343803713.1">
    <property type="nucleotide sequence ID" value="NZ_BAAADE010000002.1"/>
</dbReference>
<evidence type="ECO:0008006" key="4">
    <source>
        <dbReference type="Google" id="ProtNLM"/>
    </source>
</evidence>
<keyword evidence="1" id="KW-0812">Transmembrane</keyword>
<protein>
    <recommendedName>
        <fullName evidence="4">DUF2730 family protein</fullName>
    </recommendedName>
</protein>
<sequence>MNFDPSVLIPYVSLFISCVVAFGYIKDWINGGEKQMRKDVDNHANKITNHDRRIQTLENEIKHLPDRESQHRMELQLSELNGSFRTLEEKLKPIAATSERLHELLMEQAKR</sequence>
<evidence type="ECO:0000256" key="1">
    <source>
        <dbReference type="SAM" id="Phobius"/>
    </source>
</evidence>
<gene>
    <name evidence="2" type="ORF">GCM10008943_14220</name>
</gene>
<dbReference type="EMBL" id="BAAADE010000002">
    <property type="protein sequence ID" value="GAA0600176.1"/>
    <property type="molecule type" value="Genomic_DNA"/>
</dbReference>
<dbReference type="Proteomes" id="UP001424441">
    <property type="component" value="Unassembled WGS sequence"/>
</dbReference>
<organism evidence="2 3">
    <name type="scientific">Paenochrobactrum glaciei</name>
    <dbReference type="NCBI Taxonomy" id="486407"/>
    <lineage>
        <taxon>Bacteria</taxon>
        <taxon>Pseudomonadati</taxon>
        <taxon>Pseudomonadota</taxon>
        <taxon>Alphaproteobacteria</taxon>
        <taxon>Hyphomicrobiales</taxon>
        <taxon>Brucellaceae</taxon>
        <taxon>Paenochrobactrum</taxon>
    </lineage>
</organism>
<comment type="caution">
    <text evidence="2">The sequence shown here is derived from an EMBL/GenBank/DDBJ whole genome shotgun (WGS) entry which is preliminary data.</text>
</comment>
<evidence type="ECO:0000313" key="2">
    <source>
        <dbReference type="EMBL" id="GAA0600176.1"/>
    </source>
</evidence>
<dbReference type="Gene3D" id="1.20.5.340">
    <property type="match status" value="1"/>
</dbReference>
<keyword evidence="3" id="KW-1185">Reference proteome</keyword>
<evidence type="ECO:0000313" key="3">
    <source>
        <dbReference type="Proteomes" id="UP001424441"/>
    </source>
</evidence>
<dbReference type="InterPro" id="IPR020269">
    <property type="entry name" value="Phage_Mu_Releasin"/>
</dbReference>
<feature type="transmembrane region" description="Helical" evidence="1">
    <location>
        <begin position="6"/>
        <end position="25"/>
    </location>
</feature>